<dbReference type="Proteomes" id="UP000230779">
    <property type="component" value="Unassembled WGS sequence"/>
</dbReference>
<gene>
    <name evidence="2" type="ORF">COY66_04830</name>
</gene>
<dbReference type="EMBL" id="PFMD01000056">
    <property type="protein sequence ID" value="PIY96160.1"/>
    <property type="molecule type" value="Genomic_DNA"/>
</dbReference>
<feature type="transmembrane region" description="Helical" evidence="1">
    <location>
        <begin position="43"/>
        <end position="67"/>
    </location>
</feature>
<evidence type="ECO:0000313" key="3">
    <source>
        <dbReference type="Proteomes" id="UP000230779"/>
    </source>
</evidence>
<keyword evidence="1" id="KW-1133">Transmembrane helix</keyword>
<reference evidence="2 3" key="1">
    <citation type="submission" date="2017-09" db="EMBL/GenBank/DDBJ databases">
        <title>Depth-based differentiation of microbial function through sediment-hosted aquifers and enrichment of novel symbionts in the deep terrestrial subsurface.</title>
        <authorList>
            <person name="Probst A.J."/>
            <person name="Ladd B."/>
            <person name="Jarett J.K."/>
            <person name="Geller-Mcgrath D.E."/>
            <person name="Sieber C.M."/>
            <person name="Emerson J.B."/>
            <person name="Anantharaman K."/>
            <person name="Thomas B.C."/>
            <person name="Malmstrom R."/>
            <person name="Stieglmeier M."/>
            <person name="Klingl A."/>
            <person name="Woyke T."/>
            <person name="Ryan C.M."/>
            <person name="Banfield J.F."/>
        </authorList>
    </citation>
    <scope>NUCLEOTIDE SEQUENCE [LARGE SCALE GENOMIC DNA]</scope>
    <source>
        <strain evidence="2">CG_4_10_14_0_8_um_filter_42_10</strain>
    </source>
</reference>
<evidence type="ECO:0008006" key="4">
    <source>
        <dbReference type="Google" id="ProtNLM"/>
    </source>
</evidence>
<evidence type="ECO:0000313" key="2">
    <source>
        <dbReference type="EMBL" id="PIY96160.1"/>
    </source>
</evidence>
<accession>A0A2M7RHD8</accession>
<protein>
    <recommendedName>
        <fullName evidence="4">DUF5671 domain-containing protein</fullName>
    </recommendedName>
</protein>
<keyword evidence="1" id="KW-0472">Membrane</keyword>
<proteinExistence type="predicted"/>
<keyword evidence="1" id="KW-0812">Transmembrane</keyword>
<organism evidence="2 3">
    <name type="scientific">Candidatus Kerfeldbacteria bacterium CG_4_10_14_0_8_um_filter_42_10</name>
    <dbReference type="NCBI Taxonomy" id="2014248"/>
    <lineage>
        <taxon>Bacteria</taxon>
        <taxon>Candidatus Kerfeldiibacteriota</taxon>
    </lineage>
</organism>
<feature type="transmembrane region" description="Helical" evidence="1">
    <location>
        <begin position="6"/>
        <end position="31"/>
    </location>
</feature>
<comment type="caution">
    <text evidence="2">The sequence shown here is derived from an EMBL/GenBank/DDBJ whole genome shotgun (WGS) entry which is preliminary data.</text>
</comment>
<evidence type="ECO:0000256" key="1">
    <source>
        <dbReference type="SAM" id="Phobius"/>
    </source>
</evidence>
<sequence>MTFPLYIILILYLIAIVFYLILSVILLYHIFRFGYWDSSTKMMVFLYFTGSLIILVSTGIYVAGINWSESVSILNNMEFNINFF</sequence>
<dbReference type="AlphaFoldDB" id="A0A2M7RHD8"/>
<name>A0A2M7RHD8_9BACT</name>